<name>A0A0N1JMH4_PSESX</name>
<organism evidence="1 2">
    <name type="scientific">Pseudomonas syringae pv. cilantro</name>
    <dbReference type="NCBI Taxonomy" id="81035"/>
    <lineage>
        <taxon>Bacteria</taxon>
        <taxon>Pseudomonadati</taxon>
        <taxon>Pseudomonadota</taxon>
        <taxon>Gammaproteobacteria</taxon>
        <taxon>Pseudomonadales</taxon>
        <taxon>Pseudomonadaceae</taxon>
        <taxon>Pseudomonas</taxon>
        <taxon>Pseudomonas syringae</taxon>
    </lineage>
</organism>
<dbReference type="PATRIC" id="fig|81035.3.peg.5536"/>
<comment type="caution">
    <text evidence="1">The sequence shown here is derived from an EMBL/GenBank/DDBJ whole genome shotgun (WGS) entry which is preliminary data.</text>
</comment>
<proteinExistence type="predicted"/>
<gene>
    <name evidence="1" type="ORF">ABJ99_5135</name>
</gene>
<dbReference type="Proteomes" id="UP000037891">
    <property type="component" value="Unassembled WGS sequence"/>
</dbReference>
<dbReference type="EMBL" id="LGLN01000099">
    <property type="protein sequence ID" value="KPC23568.1"/>
    <property type="molecule type" value="Genomic_DNA"/>
</dbReference>
<dbReference type="RefSeq" id="WP_054088159.1">
    <property type="nucleotide sequence ID" value="NZ_LGLN01000099.1"/>
</dbReference>
<reference evidence="1 2" key="2">
    <citation type="submission" date="2015-10" db="EMBL/GenBank/DDBJ databases">
        <title>Comparative genomics and high-throughput reverse genetic screens identify a new phytobacterial MAMP and an Arabidopsis receptor required for immune elicitation.</title>
        <authorList>
            <person name="Mott G.A."/>
            <person name="Thakur S."/>
            <person name="Wang P.W."/>
            <person name="Desveaux D."/>
            <person name="Guttman D.S."/>
        </authorList>
    </citation>
    <scope>NUCLEOTIDE SEQUENCE [LARGE SCALE GENOMIC DNA]</scope>
    <source>
        <strain evidence="1 2">0788_9</strain>
    </source>
</reference>
<protein>
    <submittedName>
        <fullName evidence="1">Aldehyde dehydrogenase</fullName>
    </submittedName>
</protein>
<reference evidence="1 2" key="1">
    <citation type="submission" date="2015-07" db="EMBL/GenBank/DDBJ databases">
        <authorList>
            <person name="Noorani M."/>
        </authorList>
    </citation>
    <scope>NUCLEOTIDE SEQUENCE [LARGE SCALE GENOMIC DNA]</scope>
    <source>
        <strain evidence="1 2">0788_9</strain>
    </source>
</reference>
<evidence type="ECO:0000313" key="1">
    <source>
        <dbReference type="EMBL" id="KPC23568.1"/>
    </source>
</evidence>
<accession>A0A0N1JMH4</accession>
<evidence type="ECO:0000313" key="2">
    <source>
        <dbReference type="Proteomes" id="UP000037891"/>
    </source>
</evidence>
<dbReference type="AlphaFoldDB" id="A0A0N1JMH4"/>
<sequence length="119" mass="12808">MSQPAQIQPPATSPADALGELFAAQQAAILAQGVPAYAQWIADLDAVMRMVSGNQDRLLEAVNADFGNRSFAETRLGERVPIINGIKHIRSHLKDAAGDPADAWQLAGLRRISSDNHRP</sequence>